<protein>
    <recommendedName>
        <fullName evidence="1">YagK/YfjJ C-terminal domain-containing protein</fullName>
    </recommendedName>
</protein>
<name>A0AAV5NND1_9VIBR</name>
<dbReference type="AlphaFoldDB" id="A0AAV5NND1"/>
<organism evidence="2 3">
    <name type="scientific">Vibrio penaeicida</name>
    <dbReference type="NCBI Taxonomy" id="104609"/>
    <lineage>
        <taxon>Bacteria</taxon>
        <taxon>Pseudomonadati</taxon>
        <taxon>Pseudomonadota</taxon>
        <taxon>Gammaproteobacteria</taxon>
        <taxon>Vibrionales</taxon>
        <taxon>Vibrionaceae</taxon>
        <taxon>Vibrio</taxon>
    </lineage>
</organism>
<proteinExistence type="predicted"/>
<feature type="domain" description="YagK/YfjJ C-terminal" evidence="1">
    <location>
        <begin position="8"/>
        <end position="73"/>
    </location>
</feature>
<dbReference type="Proteomes" id="UP001156690">
    <property type="component" value="Unassembled WGS sequence"/>
</dbReference>
<evidence type="ECO:0000259" key="1">
    <source>
        <dbReference type="Pfam" id="PF11726"/>
    </source>
</evidence>
<dbReference type="Pfam" id="PF11726">
    <property type="entry name" value="YagK_YfjJ_C"/>
    <property type="match status" value="1"/>
</dbReference>
<dbReference type="EMBL" id="BSNX01000011">
    <property type="protein sequence ID" value="GLQ72028.1"/>
    <property type="molecule type" value="Genomic_DNA"/>
</dbReference>
<dbReference type="InterPro" id="IPR057271">
    <property type="entry name" value="YagK_YfjJ_C"/>
</dbReference>
<sequence length="144" mass="16916">MIAKTGSVLAVRLDINIGMYTKTNGVISTLRAKIRNELRRTFENIEVGYLWVRELAGSGNQHYHWFLLVDGRRVAPSRLTKLLIRFFEHQKFFSLHLPKNCYYLFKRRNSPKYYKFVERASYLAKTRSKESDTSGTNDYGLSRL</sequence>
<accession>A0AAV5NND1</accession>
<evidence type="ECO:0000313" key="3">
    <source>
        <dbReference type="Proteomes" id="UP001156690"/>
    </source>
</evidence>
<comment type="caution">
    <text evidence="2">The sequence shown here is derived from an EMBL/GenBank/DDBJ whole genome shotgun (WGS) entry which is preliminary data.</text>
</comment>
<keyword evidence="3" id="KW-1185">Reference proteome</keyword>
<reference evidence="3" key="1">
    <citation type="journal article" date="2019" name="Int. J. Syst. Evol. Microbiol.">
        <title>The Global Catalogue of Microorganisms (GCM) 10K type strain sequencing project: providing services to taxonomists for standard genome sequencing and annotation.</title>
        <authorList>
            <consortium name="The Broad Institute Genomics Platform"/>
            <consortium name="The Broad Institute Genome Sequencing Center for Infectious Disease"/>
            <person name="Wu L."/>
            <person name="Ma J."/>
        </authorList>
    </citation>
    <scope>NUCLEOTIDE SEQUENCE [LARGE SCALE GENOMIC DNA]</scope>
    <source>
        <strain evidence="3">NBRC 15640</strain>
    </source>
</reference>
<gene>
    <name evidence="2" type="ORF">GCM10007932_13880</name>
</gene>
<dbReference type="RefSeq" id="WP_126607984.1">
    <property type="nucleotide sequence ID" value="NZ_AP025144.1"/>
</dbReference>
<evidence type="ECO:0000313" key="2">
    <source>
        <dbReference type="EMBL" id="GLQ72028.1"/>
    </source>
</evidence>